<accession>A0ABR3BXA8</accession>
<dbReference type="Proteomes" id="UP001430584">
    <property type="component" value="Unassembled WGS sequence"/>
</dbReference>
<proteinExistence type="predicted"/>
<sequence>GFAPILSAASSGAVSTTHVTGELVLRGDSDDEAQEEAAGLVSHERCLQLLRSEDADEKLVGKGHESAGRVVKRHSGRSGTLDAFLADLFCQVGGIWVNCMTDRDLGDMYIANGIGEWVRFADGVPQAEEWHVFAQQAGAADGNSFLTDVFVFDAGTGVLAEAVLGINYAKVSMASMRNLLARLTL</sequence>
<comment type="caution">
    <text evidence="1">The sequence shown here is derived from an EMBL/GenBank/DDBJ whole genome shotgun (WGS) entry which is preliminary data.</text>
</comment>
<evidence type="ECO:0000313" key="1">
    <source>
        <dbReference type="EMBL" id="KAL0253017.1"/>
    </source>
</evidence>
<gene>
    <name evidence="1" type="ORF">SLS55_010688</name>
</gene>
<dbReference type="InterPro" id="IPR042104">
    <property type="entry name" value="PKS_dehydratase_sf"/>
</dbReference>
<name>A0ABR3BXA8_9PEZI</name>
<dbReference type="EMBL" id="JAJVCZ030000015">
    <property type="protein sequence ID" value="KAL0253017.1"/>
    <property type="molecule type" value="Genomic_DNA"/>
</dbReference>
<reference evidence="1 2" key="1">
    <citation type="submission" date="2024-02" db="EMBL/GenBank/DDBJ databases">
        <title>De novo assembly and annotation of 12 fungi associated with fruit tree decline syndrome in Ontario, Canada.</title>
        <authorList>
            <person name="Sulman M."/>
            <person name="Ellouze W."/>
            <person name="Ilyukhin E."/>
        </authorList>
    </citation>
    <scope>NUCLEOTIDE SEQUENCE [LARGE SCALE GENOMIC DNA]</scope>
    <source>
        <strain evidence="1 2">FDS-637</strain>
    </source>
</reference>
<organism evidence="1 2">
    <name type="scientific">Diplodia seriata</name>
    <dbReference type="NCBI Taxonomy" id="420778"/>
    <lineage>
        <taxon>Eukaryota</taxon>
        <taxon>Fungi</taxon>
        <taxon>Dikarya</taxon>
        <taxon>Ascomycota</taxon>
        <taxon>Pezizomycotina</taxon>
        <taxon>Dothideomycetes</taxon>
        <taxon>Dothideomycetes incertae sedis</taxon>
        <taxon>Botryosphaeriales</taxon>
        <taxon>Botryosphaeriaceae</taxon>
        <taxon>Diplodia</taxon>
    </lineage>
</organism>
<protein>
    <submittedName>
        <fullName evidence="1">Uncharacterized protein</fullName>
    </submittedName>
</protein>
<dbReference type="GeneID" id="92014773"/>
<keyword evidence="2" id="KW-1185">Reference proteome</keyword>
<feature type="non-terminal residue" evidence="1">
    <location>
        <position position="1"/>
    </location>
</feature>
<evidence type="ECO:0000313" key="2">
    <source>
        <dbReference type="Proteomes" id="UP001430584"/>
    </source>
</evidence>
<dbReference type="RefSeq" id="XP_066627661.1">
    <property type="nucleotide sequence ID" value="XM_066782051.1"/>
</dbReference>
<dbReference type="Gene3D" id="3.10.129.110">
    <property type="entry name" value="Polyketide synthase dehydratase"/>
    <property type="match status" value="1"/>
</dbReference>